<dbReference type="SUPFAM" id="SSF52540">
    <property type="entry name" value="P-loop containing nucleoside triphosphate hydrolases"/>
    <property type="match status" value="1"/>
</dbReference>
<dbReference type="InterPro" id="IPR027417">
    <property type="entry name" value="P-loop_NTPase"/>
</dbReference>
<gene>
    <name evidence="5" type="ORF">HOC_15622</name>
</gene>
<dbReference type="EMBL" id="ARYL01000029">
    <property type="protein sequence ID" value="KDA01391.1"/>
    <property type="molecule type" value="Genomic_DNA"/>
</dbReference>
<dbReference type="eggNOG" id="COG2909">
    <property type="taxonomic scope" value="Bacteria"/>
</dbReference>
<evidence type="ECO:0000259" key="4">
    <source>
        <dbReference type="PROSITE" id="PS50043"/>
    </source>
</evidence>
<dbReference type="CDD" id="cd06170">
    <property type="entry name" value="LuxR_C_like"/>
    <property type="match status" value="1"/>
</dbReference>
<dbReference type="Pfam" id="PF25873">
    <property type="entry name" value="WHD_MalT"/>
    <property type="match status" value="1"/>
</dbReference>
<comment type="caution">
    <text evidence="5">The sequence shown here is derived from an EMBL/GenBank/DDBJ whole genome shotgun (WGS) entry which is preliminary data.</text>
</comment>
<dbReference type="PROSITE" id="PS50043">
    <property type="entry name" value="HTH_LUXR_2"/>
    <property type="match status" value="1"/>
</dbReference>
<dbReference type="RefSeq" id="WP_162174874.1">
    <property type="nucleotide sequence ID" value="NZ_ARYL01000029.1"/>
</dbReference>
<sequence length="868" mass="97324">MSVIGRTDLISRLESGAEGNLIILEAPGGYGKSCLLSEWRDQSKQSDVTVCWLSIDEDDDVETFIAYLAYSAHIAGIDMTQSGLLNFEFSTDGNPKQAIHRFLACIERTSRPVRIVLDDFERLSLSVQRDVIPSLLARLPENATIIVASREPAGISTVDLDHRGLVSRLGPNELRFGQQEMMRLWKGRLTQRQIERLGERTEGWPVLIRLLLTASDMGTFDIRHIDEASYRDMAITTYFEQKILNRIEADLRRFLLEASIFDEIPYEAISDVLGQDNDQFMGRLEKLEAFLAPLSGENAGYRLHPMMREYLKQTMQNQAPQRYAALQKKAAYWYSVNGNHVRAVKHALAAGDEMLLLTILEDTGGLGLWVQEGLIEFRAIDRYLGPEIIQKSPTAALMRCIILMKTGKQSDAATLYADILSRHAERIASDEFLSVSCAVAKVVLAVYSGAKIDDDDVERIEQAIRQSDAILEHFEGFVLTFKCFAAHQAGRLKDAIQFAHEALKFFDLSGSVYGEVYIHLHLAMIHSFMHSTDRGDIEFKQVSDLLRRELSFDSGIKYLSDVISIEAYHEHSPYDLKNAPRLKNLVARLLRAEGWIDIYAGAFRTLSEQSYVAGNIDDALHVLDLAQEFSVRNSIASLSRICVTHRTILSLLEFGPEGIDLAAYASNAKEMDFVGDLEIIPWRIVEVECELHLHLANAGLITPSLERITAFRDRQLSEGNLRVASRMSALLALSRPISQAEADLRILDMCLAENCFGRATLFIGSALQNRVEDAGLHMKLPHLMAQLSASQVGKKALTGQEQQSLVTKKERAVLSELQRGQTDKQIALSIGVTEHAIRYHLKNVYVKLNAHTRQEAVRRARALGVLDA</sequence>
<keyword evidence="1" id="KW-0805">Transcription regulation</keyword>
<reference evidence="5 6" key="1">
    <citation type="journal article" date="2014" name="Antonie Van Leeuwenhoek">
        <title>Hyphomonas beringensis sp. nov. and Hyphomonas chukchiensis sp. nov., isolated from surface seawater of the Bering Sea and Chukchi Sea.</title>
        <authorList>
            <person name="Li C."/>
            <person name="Lai Q."/>
            <person name="Li G."/>
            <person name="Dong C."/>
            <person name="Wang J."/>
            <person name="Liao Y."/>
            <person name="Shao Z."/>
        </authorList>
    </citation>
    <scope>NUCLEOTIDE SEQUENCE [LARGE SCALE GENOMIC DNA]</scope>
    <source>
        <strain evidence="5 6">SCH89</strain>
    </source>
</reference>
<proteinExistence type="predicted"/>
<dbReference type="STRING" id="1280953.HOC_15622"/>
<dbReference type="InterPro" id="IPR059106">
    <property type="entry name" value="WHD_MalT"/>
</dbReference>
<dbReference type="GO" id="GO:0003677">
    <property type="term" value="F:DNA binding"/>
    <property type="evidence" value="ECO:0007669"/>
    <property type="project" value="UniProtKB-KW"/>
</dbReference>
<dbReference type="Proteomes" id="UP000024942">
    <property type="component" value="Unassembled WGS sequence"/>
</dbReference>
<dbReference type="PANTHER" id="PTHR44688">
    <property type="entry name" value="DNA-BINDING TRANSCRIPTIONAL ACTIVATOR DEVR_DOSR"/>
    <property type="match status" value="1"/>
</dbReference>
<dbReference type="Gene3D" id="1.10.10.10">
    <property type="entry name" value="Winged helix-like DNA-binding domain superfamily/Winged helix DNA-binding domain"/>
    <property type="match status" value="1"/>
</dbReference>
<accession>A0A059G3N6</accession>
<keyword evidence="2" id="KW-0238">DNA-binding</keyword>
<evidence type="ECO:0000256" key="1">
    <source>
        <dbReference type="ARBA" id="ARBA00023015"/>
    </source>
</evidence>
<dbReference type="PANTHER" id="PTHR44688:SF16">
    <property type="entry name" value="DNA-BINDING TRANSCRIPTIONAL ACTIVATOR DEVR_DOSR"/>
    <property type="match status" value="1"/>
</dbReference>
<feature type="domain" description="HTH luxR-type" evidence="4">
    <location>
        <begin position="799"/>
        <end position="864"/>
    </location>
</feature>
<dbReference type="SUPFAM" id="SSF46894">
    <property type="entry name" value="C-terminal effector domain of the bipartite response regulators"/>
    <property type="match status" value="1"/>
</dbReference>
<dbReference type="Gene3D" id="3.40.50.300">
    <property type="entry name" value="P-loop containing nucleotide triphosphate hydrolases"/>
    <property type="match status" value="1"/>
</dbReference>
<dbReference type="InterPro" id="IPR016032">
    <property type="entry name" value="Sig_transdc_resp-reg_C-effctor"/>
</dbReference>
<dbReference type="AlphaFoldDB" id="A0A059G3N6"/>
<protein>
    <submittedName>
        <fullName evidence="5">LuxR family transcriptional regulator</fullName>
    </submittedName>
</protein>
<keyword evidence="3" id="KW-0804">Transcription</keyword>
<dbReference type="Pfam" id="PF00196">
    <property type="entry name" value="GerE"/>
    <property type="match status" value="1"/>
</dbReference>
<evidence type="ECO:0000313" key="6">
    <source>
        <dbReference type="Proteomes" id="UP000024942"/>
    </source>
</evidence>
<keyword evidence="6" id="KW-1185">Reference proteome</keyword>
<evidence type="ECO:0000256" key="3">
    <source>
        <dbReference type="ARBA" id="ARBA00023163"/>
    </source>
</evidence>
<evidence type="ECO:0000313" key="5">
    <source>
        <dbReference type="EMBL" id="KDA01391.1"/>
    </source>
</evidence>
<dbReference type="InterPro" id="IPR000792">
    <property type="entry name" value="Tscrpt_reg_LuxR_C"/>
</dbReference>
<dbReference type="PATRIC" id="fig|1280953.3.peg.3135"/>
<dbReference type="SMART" id="SM00421">
    <property type="entry name" value="HTH_LUXR"/>
    <property type="match status" value="1"/>
</dbReference>
<dbReference type="OrthoDB" id="9807052at2"/>
<dbReference type="InterPro" id="IPR036388">
    <property type="entry name" value="WH-like_DNA-bd_sf"/>
</dbReference>
<organism evidence="5 6">
    <name type="scientific">Hyphomonas oceanitis SCH89</name>
    <dbReference type="NCBI Taxonomy" id="1280953"/>
    <lineage>
        <taxon>Bacteria</taxon>
        <taxon>Pseudomonadati</taxon>
        <taxon>Pseudomonadota</taxon>
        <taxon>Alphaproteobacteria</taxon>
        <taxon>Hyphomonadales</taxon>
        <taxon>Hyphomonadaceae</taxon>
        <taxon>Hyphomonas</taxon>
    </lineage>
</organism>
<name>A0A059G3N6_9PROT</name>
<evidence type="ECO:0000256" key="2">
    <source>
        <dbReference type="ARBA" id="ARBA00023125"/>
    </source>
</evidence>
<dbReference type="GO" id="GO:0006355">
    <property type="term" value="P:regulation of DNA-templated transcription"/>
    <property type="evidence" value="ECO:0007669"/>
    <property type="project" value="InterPro"/>
</dbReference>